<comment type="caution">
    <text evidence="1">The sequence shown here is derived from an EMBL/GenBank/DDBJ whole genome shotgun (WGS) entry which is preliminary data.</text>
</comment>
<organism evidence="1 2">
    <name type="scientific">Candidatus Falkowbacteria bacterium CG10_big_fil_rev_8_21_14_0_10_37_14</name>
    <dbReference type="NCBI Taxonomy" id="1974561"/>
    <lineage>
        <taxon>Bacteria</taxon>
        <taxon>Candidatus Falkowiibacteriota</taxon>
    </lineage>
</organism>
<accession>A0A2M6WTA3</accession>
<dbReference type="Proteomes" id="UP000228533">
    <property type="component" value="Unassembled WGS sequence"/>
</dbReference>
<reference evidence="2" key="1">
    <citation type="submission" date="2017-09" db="EMBL/GenBank/DDBJ databases">
        <title>Depth-based differentiation of microbial function through sediment-hosted aquifers and enrichment of novel symbionts in the deep terrestrial subsurface.</title>
        <authorList>
            <person name="Probst A.J."/>
            <person name="Ladd B."/>
            <person name="Jarett J.K."/>
            <person name="Geller-Mcgrath D.E."/>
            <person name="Sieber C.M.K."/>
            <person name="Emerson J.B."/>
            <person name="Anantharaman K."/>
            <person name="Thomas B.C."/>
            <person name="Malmstrom R."/>
            <person name="Stieglmeier M."/>
            <person name="Klingl A."/>
            <person name="Woyke T."/>
            <person name="Ryan C.M."/>
            <person name="Banfield J.F."/>
        </authorList>
    </citation>
    <scope>NUCLEOTIDE SEQUENCE [LARGE SCALE GENOMIC DNA]</scope>
</reference>
<dbReference type="AlphaFoldDB" id="A0A2M6WTA3"/>
<sequence length="76" mass="9108">MKKIKELSEDQKKLKKVNDAWVSLGYYGKQKFFVQWNEITKDFRCRKWNTQGYITLKFKEAFGIESARAIAQEKIQ</sequence>
<dbReference type="EMBL" id="PFAM01000013">
    <property type="protein sequence ID" value="PIT96024.1"/>
    <property type="molecule type" value="Genomic_DNA"/>
</dbReference>
<protein>
    <submittedName>
        <fullName evidence="1">Uncharacterized protein</fullName>
    </submittedName>
</protein>
<name>A0A2M6WTA3_9BACT</name>
<gene>
    <name evidence="1" type="ORF">COT94_02040</name>
</gene>
<evidence type="ECO:0000313" key="1">
    <source>
        <dbReference type="EMBL" id="PIT96024.1"/>
    </source>
</evidence>
<proteinExistence type="predicted"/>
<evidence type="ECO:0000313" key="2">
    <source>
        <dbReference type="Proteomes" id="UP000228533"/>
    </source>
</evidence>